<dbReference type="RefSeq" id="WP_301573408.1">
    <property type="nucleotide sequence ID" value="NZ_JAPWIE010000007.1"/>
</dbReference>
<keyword evidence="3" id="KW-0378">Hydrolase</keyword>
<evidence type="ECO:0000256" key="6">
    <source>
        <dbReference type="SAM" id="SignalP"/>
    </source>
</evidence>
<dbReference type="PANTHER" id="PTHR33630">
    <property type="entry name" value="CUTINASE RV1984C-RELATED-RELATED"/>
    <property type="match status" value="1"/>
</dbReference>
<dbReference type="SMART" id="SM01110">
    <property type="entry name" value="Cutinase"/>
    <property type="match status" value="1"/>
</dbReference>
<dbReference type="EMBL" id="JAPWIE010000007">
    <property type="protein sequence ID" value="MCZ4552778.1"/>
    <property type="molecule type" value="Genomic_DNA"/>
</dbReference>
<keyword evidence="4" id="KW-1015">Disulfide bond</keyword>
<feature type="signal peptide" evidence="6">
    <location>
        <begin position="1"/>
        <end position="41"/>
    </location>
</feature>
<dbReference type="Proteomes" id="UP001067235">
    <property type="component" value="Unassembled WGS sequence"/>
</dbReference>
<feature type="compositionally biased region" description="Low complexity" evidence="5">
    <location>
        <begin position="428"/>
        <end position="448"/>
    </location>
</feature>
<evidence type="ECO:0000256" key="1">
    <source>
        <dbReference type="ARBA" id="ARBA00007534"/>
    </source>
</evidence>
<evidence type="ECO:0000256" key="4">
    <source>
        <dbReference type="ARBA" id="ARBA00023157"/>
    </source>
</evidence>
<proteinExistence type="inferred from homology"/>
<dbReference type="PANTHER" id="PTHR33630:SF9">
    <property type="entry name" value="CUTINASE 4"/>
    <property type="match status" value="1"/>
</dbReference>
<feature type="chain" id="PRO_5046547531" evidence="6">
    <location>
        <begin position="42"/>
        <end position="489"/>
    </location>
</feature>
<dbReference type="InterPro" id="IPR029058">
    <property type="entry name" value="AB_hydrolase_fold"/>
</dbReference>
<dbReference type="SUPFAM" id="SSF53474">
    <property type="entry name" value="alpha/beta-Hydrolases"/>
    <property type="match status" value="1"/>
</dbReference>
<evidence type="ECO:0000256" key="3">
    <source>
        <dbReference type="ARBA" id="ARBA00022801"/>
    </source>
</evidence>
<feature type="region of interest" description="Disordered" evidence="5">
    <location>
        <begin position="405"/>
        <end position="489"/>
    </location>
</feature>
<evidence type="ECO:0000256" key="2">
    <source>
        <dbReference type="ARBA" id="ARBA00022487"/>
    </source>
</evidence>
<reference evidence="7" key="1">
    <citation type="submission" date="2022-12" db="EMBL/GenBank/DDBJ databases">
        <authorList>
            <person name="Krivoruchko A.V."/>
            <person name="Elkin A."/>
        </authorList>
    </citation>
    <scope>NUCLEOTIDE SEQUENCE</scope>
    <source>
        <strain evidence="7">IEGM 1388</strain>
    </source>
</reference>
<evidence type="ECO:0000313" key="8">
    <source>
        <dbReference type="Proteomes" id="UP001067235"/>
    </source>
</evidence>
<dbReference type="Pfam" id="PF01083">
    <property type="entry name" value="Cutinase"/>
    <property type="match status" value="1"/>
</dbReference>
<evidence type="ECO:0000313" key="7">
    <source>
        <dbReference type="EMBL" id="MCZ4552778.1"/>
    </source>
</evidence>
<dbReference type="Gene3D" id="3.40.50.1820">
    <property type="entry name" value="alpha/beta hydrolase"/>
    <property type="match status" value="1"/>
</dbReference>
<protein>
    <submittedName>
        <fullName evidence="7">PE-PPE domain-containing protein</fullName>
    </submittedName>
</protein>
<keyword evidence="2" id="KW-0719">Serine esterase</keyword>
<sequence>MGSHRKRARARTSSGRRSMAAAATVAVTLPVVGFLAQPANAADDPVDCAQGRVFVVPGTADPNSLHTAGLETRYGTQGKDYRIEVVEYPGVLWPLGATSYDQSVDEGIANLETAVAAYHAACPERPVVIVGYSQGARIAGDVLSEIGRRQSSVDIDPAQVSGELYSDPRRTGDAQGRGIELILPGVLPGITMNGPREGFGGASVTQFCVEGDPICDLQDPLHYPFRAIDGLLGYFVKHVTYDDDIENGPDVSGGPADDVLIPSDPAIGVILKSLGLPYRYVAVDNPLQFPELAVLRPLFHAFNDLVAPLPHLGHGAYLPDLWVLRDALSGSPGAWQAIGDSALSILRYPENFVRDWIAEIDRQLDQLDGTRLGIVPVPRATTPATATQRTTEVSPEGRVWIEPEDLPQTAAPEPAWVSTPPPATEPVASKPAAATPATAEPTDESAAPDWSPAGTLAPASSAPTSVDVAPTEEPGGGAVEPELEPAAAS</sequence>
<gene>
    <name evidence="7" type="ORF">O4213_22510</name>
</gene>
<keyword evidence="8" id="KW-1185">Reference proteome</keyword>
<name>A0ABT4N0J6_GORRU</name>
<evidence type="ECO:0000256" key="5">
    <source>
        <dbReference type="SAM" id="MobiDB-lite"/>
    </source>
</evidence>
<comment type="similarity">
    <text evidence="1">Belongs to the cutinase family.</text>
</comment>
<keyword evidence="6" id="KW-0732">Signal</keyword>
<organism evidence="7 8">
    <name type="scientific">Gordonia rubripertincta</name>
    <name type="common">Rhodococcus corallinus</name>
    <dbReference type="NCBI Taxonomy" id="36822"/>
    <lineage>
        <taxon>Bacteria</taxon>
        <taxon>Bacillati</taxon>
        <taxon>Actinomycetota</taxon>
        <taxon>Actinomycetes</taxon>
        <taxon>Mycobacteriales</taxon>
        <taxon>Gordoniaceae</taxon>
        <taxon>Gordonia</taxon>
    </lineage>
</organism>
<accession>A0ABT4N0J6</accession>
<comment type="caution">
    <text evidence="7">The sequence shown here is derived from an EMBL/GenBank/DDBJ whole genome shotgun (WGS) entry which is preliminary data.</text>
</comment>
<dbReference type="InterPro" id="IPR000675">
    <property type="entry name" value="Cutinase/axe"/>
</dbReference>